<dbReference type="InterPro" id="IPR011006">
    <property type="entry name" value="CheY-like_superfamily"/>
</dbReference>
<dbReference type="InterPro" id="IPR001789">
    <property type="entry name" value="Sig_transdc_resp-reg_receiver"/>
</dbReference>
<dbReference type="PROSITE" id="PS50851">
    <property type="entry name" value="CHEW"/>
    <property type="match status" value="1"/>
</dbReference>
<dbReference type="SMART" id="SM00448">
    <property type="entry name" value="REC"/>
    <property type="match status" value="1"/>
</dbReference>
<dbReference type="InterPro" id="IPR002545">
    <property type="entry name" value="CheW-lke_dom"/>
</dbReference>
<sequence length="298" mass="33378">MEAGVLLETGTNELEILEFKIGDNFYGINVAKVREILPYQKPTPIPNAHPFIEGIFMPREDIITLVDLAKALHVTENENSDKTSHMNVVTNFNKLNIAFHVHGVVGIHRVSWEDINKPDKTINSSATGILKWENKLIAILDFERIIADINPETGLKMSDLSHLHDRKRNDVPILIAEDSPLLSKLIKDFLEKAGFSNLIMQENGAEAWETIEGFKNEGTVFDKIKCVITDIEMPQMDGHHLTKLIKSDKQLKELPVVIFSSLINDEMRIKGKSVGADAQITKPEIGTLIEVIDSLVNA</sequence>
<dbReference type="EMBL" id="FRAC01000008">
    <property type="protein sequence ID" value="SHK02913.1"/>
    <property type="molecule type" value="Genomic_DNA"/>
</dbReference>
<dbReference type="Gene3D" id="3.40.50.2300">
    <property type="match status" value="1"/>
</dbReference>
<dbReference type="Gene3D" id="2.40.50.180">
    <property type="entry name" value="CheA-289, Domain 4"/>
    <property type="match status" value="1"/>
</dbReference>
<dbReference type="SMART" id="SM00260">
    <property type="entry name" value="CheW"/>
    <property type="match status" value="1"/>
</dbReference>
<dbReference type="SUPFAM" id="SSF52172">
    <property type="entry name" value="CheY-like"/>
    <property type="match status" value="1"/>
</dbReference>
<protein>
    <recommendedName>
        <fullName evidence="1">Stage 0 sporulation protein A homolog</fullName>
    </recommendedName>
</protein>
<evidence type="ECO:0000256" key="2">
    <source>
        <dbReference type="ARBA" id="ARBA00024867"/>
    </source>
</evidence>
<dbReference type="GO" id="GO:0000160">
    <property type="term" value="P:phosphorelay signal transduction system"/>
    <property type="evidence" value="ECO:0007669"/>
    <property type="project" value="InterPro"/>
</dbReference>
<comment type="function">
    <text evidence="2">May play the central regulatory role in sporulation. It may be an element of the effector pathway responsible for the activation of sporulation genes in response to nutritional stress. Spo0A may act in concert with spo0H (a sigma factor) to control the expression of some genes that are critical to the sporulation process.</text>
</comment>
<accession>A0A1M6P4U2</accession>
<evidence type="ECO:0000256" key="3">
    <source>
        <dbReference type="PROSITE-ProRule" id="PRU00169"/>
    </source>
</evidence>
<dbReference type="Proteomes" id="UP000184386">
    <property type="component" value="Unassembled WGS sequence"/>
</dbReference>
<gene>
    <name evidence="6" type="ORF">SAMN02745136_01591</name>
</gene>
<dbReference type="Pfam" id="PF00072">
    <property type="entry name" value="Response_reg"/>
    <property type="match status" value="1"/>
</dbReference>
<evidence type="ECO:0000313" key="6">
    <source>
        <dbReference type="EMBL" id="SHK02913.1"/>
    </source>
</evidence>
<evidence type="ECO:0000313" key="7">
    <source>
        <dbReference type="Proteomes" id="UP000184386"/>
    </source>
</evidence>
<dbReference type="RefSeq" id="WP_073274534.1">
    <property type="nucleotide sequence ID" value="NZ_FRAC01000008.1"/>
</dbReference>
<dbReference type="Gene3D" id="2.30.30.40">
    <property type="entry name" value="SH3 Domains"/>
    <property type="match status" value="1"/>
</dbReference>
<reference evidence="6 7" key="1">
    <citation type="submission" date="2016-11" db="EMBL/GenBank/DDBJ databases">
        <authorList>
            <person name="Jaros S."/>
            <person name="Januszkiewicz K."/>
            <person name="Wedrychowicz H."/>
        </authorList>
    </citation>
    <scope>NUCLEOTIDE SEQUENCE [LARGE SCALE GENOMIC DNA]</scope>
    <source>
        <strain evidence="6 7">DSM 15929</strain>
    </source>
</reference>
<organism evidence="6 7">
    <name type="scientific">Anaerocolumna jejuensis DSM 15929</name>
    <dbReference type="NCBI Taxonomy" id="1121322"/>
    <lineage>
        <taxon>Bacteria</taxon>
        <taxon>Bacillati</taxon>
        <taxon>Bacillota</taxon>
        <taxon>Clostridia</taxon>
        <taxon>Lachnospirales</taxon>
        <taxon>Lachnospiraceae</taxon>
        <taxon>Anaerocolumna</taxon>
    </lineage>
</organism>
<dbReference type="OrthoDB" id="9806105at2"/>
<keyword evidence="3" id="KW-0597">Phosphoprotein</keyword>
<evidence type="ECO:0000256" key="1">
    <source>
        <dbReference type="ARBA" id="ARBA00018672"/>
    </source>
</evidence>
<dbReference type="PANTHER" id="PTHR47233:SF3">
    <property type="entry name" value="CHEMOTAXIS PROTEIN CHEV"/>
    <property type="match status" value="1"/>
</dbReference>
<dbReference type="PROSITE" id="PS50110">
    <property type="entry name" value="RESPONSE_REGULATORY"/>
    <property type="match status" value="1"/>
</dbReference>
<feature type="domain" description="CheW-like" evidence="5">
    <location>
        <begin position="13"/>
        <end position="151"/>
    </location>
</feature>
<dbReference type="PANTHER" id="PTHR47233">
    <property type="entry name" value="CHEMOTAXIS PROTEIN CHEV"/>
    <property type="match status" value="1"/>
</dbReference>
<dbReference type="InterPro" id="IPR036061">
    <property type="entry name" value="CheW-like_dom_sf"/>
</dbReference>
<dbReference type="STRING" id="1121322.SAMN02745136_01591"/>
<proteinExistence type="predicted"/>
<keyword evidence="7" id="KW-1185">Reference proteome</keyword>
<dbReference type="InterPro" id="IPR024181">
    <property type="entry name" value="Chemotax_regulator_CheV"/>
</dbReference>
<feature type="modified residue" description="4-aspartylphosphate" evidence="3">
    <location>
        <position position="230"/>
    </location>
</feature>
<evidence type="ECO:0000259" key="4">
    <source>
        <dbReference type="PROSITE" id="PS50110"/>
    </source>
</evidence>
<dbReference type="AlphaFoldDB" id="A0A1M6P4U2"/>
<feature type="domain" description="Response regulatory" evidence="4">
    <location>
        <begin position="172"/>
        <end position="297"/>
    </location>
</feature>
<dbReference type="PIRSF" id="PIRSF002867">
    <property type="entry name" value="CheV"/>
    <property type="match status" value="1"/>
</dbReference>
<dbReference type="GO" id="GO:0006935">
    <property type="term" value="P:chemotaxis"/>
    <property type="evidence" value="ECO:0007669"/>
    <property type="project" value="InterPro"/>
</dbReference>
<evidence type="ECO:0000259" key="5">
    <source>
        <dbReference type="PROSITE" id="PS50851"/>
    </source>
</evidence>
<dbReference type="SUPFAM" id="SSF50341">
    <property type="entry name" value="CheW-like"/>
    <property type="match status" value="1"/>
</dbReference>
<dbReference type="Pfam" id="PF01584">
    <property type="entry name" value="CheW"/>
    <property type="match status" value="1"/>
</dbReference>
<name>A0A1M6P4U2_9FIRM</name>